<dbReference type="PANTHER" id="PTHR23278">
    <property type="entry name" value="SIDESTEP PROTEIN"/>
    <property type="match status" value="1"/>
</dbReference>
<dbReference type="Gene3D" id="2.60.40.10">
    <property type="entry name" value="Immunoglobulins"/>
    <property type="match status" value="4"/>
</dbReference>
<evidence type="ECO:0000256" key="3">
    <source>
        <dbReference type="ARBA" id="ARBA00023157"/>
    </source>
</evidence>
<feature type="domain" description="Ig-like" evidence="4">
    <location>
        <begin position="133"/>
        <end position="227"/>
    </location>
</feature>
<evidence type="ECO:0000256" key="1">
    <source>
        <dbReference type="ARBA" id="ARBA00004167"/>
    </source>
</evidence>
<evidence type="ECO:0000256" key="2">
    <source>
        <dbReference type="ARBA" id="ARBA00023136"/>
    </source>
</evidence>
<reference evidence="5" key="1">
    <citation type="submission" date="2015-05" db="UniProtKB">
        <authorList>
            <consortium name="EnsemblMetazoa"/>
        </authorList>
    </citation>
    <scope>IDENTIFICATION</scope>
</reference>
<dbReference type="VEuPathDB" id="VectorBase:RPRC001025"/>
<dbReference type="InterPro" id="IPR036179">
    <property type="entry name" value="Ig-like_dom_sf"/>
</dbReference>
<proteinExistence type="predicted"/>
<dbReference type="CDD" id="cd00096">
    <property type="entry name" value="Ig"/>
    <property type="match status" value="1"/>
</dbReference>
<evidence type="ECO:0000313" key="6">
    <source>
        <dbReference type="Proteomes" id="UP000015103"/>
    </source>
</evidence>
<dbReference type="InterPro" id="IPR013783">
    <property type="entry name" value="Ig-like_fold"/>
</dbReference>
<dbReference type="InterPro" id="IPR013162">
    <property type="entry name" value="CD80_C2-set"/>
</dbReference>
<dbReference type="InterPro" id="IPR003598">
    <property type="entry name" value="Ig_sub2"/>
</dbReference>
<dbReference type="SUPFAM" id="SSF48726">
    <property type="entry name" value="Immunoglobulin"/>
    <property type="match status" value="4"/>
</dbReference>
<dbReference type="AlphaFoldDB" id="T1HAH0"/>
<dbReference type="Pfam" id="PF13895">
    <property type="entry name" value="Ig_2"/>
    <property type="match status" value="1"/>
</dbReference>
<dbReference type="SMART" id="SM00408">
    <property type="entry name" value="IGc2"/>
    <property type="match status" value="4"/>
</dbReference>
<name>T1HAH0_RHOPR</name>
<dbReference type="SMART" id="SM00409">
    <property type="entry name" value="IG"/>
    <property type="match status" value="4"/>
</dbReference>
<dbReference type="PANTHER" id="PTHR23278:SF19">
    <property type="entry name" value="OBSCURIN"/>
    <property type="match status" value="1"/>
</dbReference>
<dbReference type="STRING" id="13249.T1HAH0"/>
<comment type="subcellular location">
    <subcellularLocation>
        <location evidence="1">Membrane</location>
        <topology evidence="1">Single-pass membrane protein</topology>
    </subcellularLocation>
</comment>
<dbReference type="eggNOG" id="KOG3515">
    <property type="taxonomic scope" value="Eukaryota"/>
</dbReference>
<keyword evidence="3" id="KW-1015">Disulfide bond</keyword>
<sequence length="426" mass="46228">MTAITYSSTVSVPSEKPRIVDERGKTLSAVAGPYEEGSSMSLTCVVSGGRPRPELSWWLDGAEIKSGDGNSVSVGMTKSDGRNGGGMDITTRLLVVQKLNRSQLHTSYTCVANNSNKTAPLMTAVAVEMLLAPLSVMFVNTWQPLSKGKEFTLECQSYGSRPSAKITWWKDNLKLNTSDEQVSSDGNVTTSKLIFTPLISDHDGRLTCRAHNPRLATGVLEQAWKLDVFYLPKVRLELGSKMNPKKIKEGGDVYFECIVDSNPNAYKVIWRHNKAVVANNPKGGVMVTDSALAIQAVGRKNAGNYSCTAYNVEGDGRSNDVHLTVIYKPVCKINYIRTVAVGRNEDIRLSCEVDAYPPATDYQWLLNNTSGTSLELNSGTMDTSPPSSTLIYRPASDADYGSLACKATNIAGVQEHPCLFIVIPAG</sequence>
<keyword evidence="6" id="KW-1185">Reference proteome</keyword>
<dbReference type="InParanoid" id="T1HAH0"/>
<accession>T1HAH0</accession>
<feature type="domain" description="Ig-like" evidence="4">
    <location>
        <begin position="232"/>
        <end position="324"/>
    </location>
</feature>
<organism evidence="5 6">
    <name type="scientific">Rhodnius prolixus</name>
    <name type="common">Triatomid bug</name>
    <dbReference type="NCBI Taxonomy" id="13249"/>
    <lineage>
        <taxon>Eukaryota</taxon>
        <taxon>Metazoa</taxon>
        <taxon>Ecdysozoa</taxon>
        <taxon>Arthropoda</taxon>
        <taxon>Hexapoda</taxon>
        <taxon>Insecta</taxon>
        <taxon>Pterygota</taxon>
        <taxon>Neoptera</taxon>
        <taxon>Paraneoptera</taxon>
        <taxon>Hemiptera</taxon>
        <taxon>Heteroptera</taxon>
        <taxon>Panheteroptera</taxon>
        <taxon>Cimicomorpha</taxon>
        <taxon>Reduviidae</taxon>
        <taxon>Triatominae</taxon>
        <taxon>Rhodnius</taxon>
    </lineage>
</organism>
<dbReference type="EnsemblMetazoa" id="RPRC001025-RA">
    <property type="protein sequence ID" value="RPRC001025-PA"/>
    <property type="gene ID" value="RPRC001025"/>
</dbReference>
<dbReference type="OMA" id="IEIRITQ"/>
<dbReference type="InterPro" id="IPR007110">
    <property type="entry name" value="Ig-like_dom"/>
</dbReference>
<feature type="domain" description="Ig-like" evidence="4">
    <location>
        <begin position="329"/>
        <end position="409"/>
    </location>
</feature>
<evidence type="ECO:0000313" key="5">
    <source>
        <dbReference type="EnsemblMetazoa" id="RPRC001025-PA"/>
    </source>
</evidence>
<dbReference type="EMBL" id="ACPB03022282">
    <property type="status" value="NOT_ANNOTATED_CDS"/>
    <property type="molecule type" value="Genomic_DNA"/>
</dbReference>
<dbReference type="GO" id="GO:0016020">
    <property type="term" value="C:membrane"/>
    <property type="evidence" value="ECO:0007669"/>
    <property type="project" value="UniProtKB-SubCell"/>
</dbReference>
<dbReference type="Pfam" id="PF13927">
    <property type="entry name" value="Ig_3"/>
    <property type="match status" value="2"/>
</dbReference>
<dbReference type="Proteomes" id="UP000015103">
    <property type="component" value="Unassembled WGS sequence"/>
</dbReference>
<dbReference type="InterPro" id="IPR003599">
    <property type="entry name" value="Ig_sub"/>
</dbReference>
<feature type="domain" description="Ig-like" evidence="4">
    <location>
        <begin position="17"/>
        <end position="126"/>
    </location>
</feature>
<dbReference type="PROSITE" id="PS50835">
    <property type="entry name" value="IG_LIKE"/>
    <property type="match status" value="4"/>
</dbReference>
<dbReference type="HOGENOM" id="CLU_005939_4_1_1"/>
<protein>
    <recommendedName>
        <fullName evidence="4">Ig-like domain-containing protein</fullName>
    </recommendedName>
</protein>
<keyword evidence="2" id="KW-0472">Membrane</keyword>
<dbReference type="Pfam" id="PF08205">
    <property type="entry name" value="C2-set_2"/>
    <property type="match status" value="1"/>
</dbReference>
<evidence type="ECO:0000259" key="4">
    <source>
        <dbReference type="PROSITE" id="PS50835"/>
    </source>
</evidence>